<dbReference type="PANTHER" id="PTHR28014">
    <property type="entry name" value="NEGATIVE REGULATOR OF RAS-CAMP PATHWAY"/>
    <property type="match status" value="1"/>
</dbReference>
<evidence type="ECO:0000259" key="2">
    <source>
        <dbReference type="Pfam" id="PF08550"/>
    </source>
</evidence>
<dbReference type="EMBL" id="MU154587">
    <property type="protein sequence ID" value="KAF9493324.1"/>
    <property type="molecule type" value="Genomic_DNA"/>
</dbReference>
<feature type="region of interest" description="Disordered" evidence="1">
    <location>
        <begin position="631"/>
        <end position="665"/>
    </location>
</feature>
<dbReference type="GO" id="GO:0006808">
    <property type="term" value="P:regulation of nitrogen utilization"/>
    <property type="evidence" value="ECO:0007669"/>
    <property type="project" value="TreeGrafter"/>
</dbReference>
<feature type="compositionally biased region" description="Polar residues" evidence="1">
    <location>
        <begin position="220"/>
        <end position="231"/>
    </location>
</feature>
<dbReference type="GO" id="GO:0000122">
    <property type="term" value="P:negative regulation of transcription by RNA polymerase II"/>
    <property type="evidence" value="ECO:0007669"/>
    <property type="project" value="TreeGrafter"/>
</dbReference>
<dbReference type="PANTHER" id="PTHR28014:SF1">
    <property type="entry name" value="NEGATIVE REGULATOR OF RAS-CAMP PATHWAY"/>
    <property type="match status" value="1"/>
</dbReference>
<feature type="region of interest" description="Disordered" evidence="1">
    <location>
        <begin position="139"/>
        <end position="165"/>
    </location>
</feature>
<organism evidence="3 4">
    <name type="scientific">Pleurotus eryngii</name>
    <name type="common">Boletus of the steppes</name>
    <dbReference type="NCBI Taxonomy" id="5323"/>
    <lineage>
        <taxon>Eukaryota</taxon>
        <taxon>Fungi</taxon>
        <taxon>Dikarya</taxon>
        <taxon>Basidiomycota</taxon>
        <taxon>Agaricomycotina</taxon>
        <taxon>Agaricomycetes</taxon>
        <taxon>Agaricomycetidae</taxon>
        <taxon>Agaricales</taxon>
        <taxon>Pleurotineae</taxon>
        <taxon>Pleurotaceae</taxon>
        <taxon>Pleurotus</taxon>
    </lineage>
</organism>
<dbReference type="AlphaFoldDB" id="A0A9P5ZSU1"/>
<dbReference type="OrthoDB" id="515401at2759"/>
<feature type="compositionally biased region" description="Basic and acidic residues" evidence="1">
    <location>
        <begin position="258"/>
        <end position="281"/>
    </location>
</feature>
<dbReference type="InterPro" id="IPR013860">
    <property type="entry name" value="AreA_GATA"/>
</dbReference>
<feature type="domain" description="Nitrogen regulatory protein areA GATA-like" evidence="2">
    <location>
        <begin position="26"/>
        <end position="53"/>
    </location>
</feature>
<evidence type="ECO:0000256" key="1">
    <source>
        <dbReference type="SAM" id="MobiDB-lite"/>
    </source>
</evidence>
<reference evidence="3" key="1">
    <citation type="submission" date="2020-11" db="EMBL/GenBank/DDBJ databases">
        <authorList>
            <consortium name="DOE Joint Genome Institute"/>
            <person name="Ahrendt S."/>
            <person name="Riley R."/>
            <person name="Andreopoulos W."/>
            <person name="Labutti K."/>
            <person name="Pangilinan J."/>
            <person name="Ruiz-Duenas F.J."/>
            <person name="Barrasa J.M."/>
            <person name="Sanchez-Garcia M."/>
            <person name="Camarero S."/>
            <person name="Miyauchi S."/>
            <person name="Serrano A."/>
            <person name="Linde D."/>
            <person name="Babiker R."/>
            <person name="Drula E."/>
            <person name="Ayuso-Fernandez I."/>
            <person name="Pacheco R."/>
            <person name="Padilla G."/>
            <person name="Ferreira P."/>
            <person name="Barriuso J."/>
            <person name="Kellner H."/>
            <person name="Castanera R."/>
            <person name="Alfaro M."/>
            <person name="Ramirez L."/>
            <person name="Pisabarro A.G."/>
            <person name="Kuo A."/>
            <person name="Tritt A."/>
            <person name="Lipzen A."/>
            <person name="He G."/>
            <person name="Yan M."/>
            <person name="Ng V."/>
            <person name="Cullen D."/>
            <person name="Martin F."/>
            <person name="Rosso M.-N."/>
            <person name="Henrissat B."/>
            <person name="Hibbett D."/>
            <person name="Martinez A.T."/>
            <person name="Grigoriev I.V."/>
        </authorList>
    </citation>
    <scope>NUCLEOTIDE SEQUENCE</scope>
    <source>
        <strain evidence="3">ATCC 90797</strain>
    </source>
</reference>
<dbReference type="Proteomes" id="UP000807025">
    <property type="component" value="Unassembled WGS sequence"/>
</dbReference>
<evidence type="ECO:0000313" key="3">
    <source>
        <dbReference type="EMBL" id="KAF9493324.1"/>
    </source>
</evidence>
<feature type="compositionally biased region" description="Pro residues" evidence="1">
    <location>
        <begin position="204"/>
        <end position="216"/>
    </location>
</feature>
<evidence type="ECO:0000313" key="4">
    <source>
        <dbReference type="Proteomes" id="UP000807025"/>
    </source>
</evidence>
<feature type="region of interest" description="Disordered" evidence="1">
    <location>
        <begin position="754"/>
        <end position="787"/>
    </location>
</feature>
<feature type="region of interest" description="Disordered" evidence="1">
    <location>
        <begin position="193"/>
        <end position="281"/>
    </location>
</feature>
<gene>
    <name evidence="3" type="ORF">BDN71DRAFT_1106339</name>
</gene>
<dbReference type="GO" id="GO:0031930">
    <property type="term" value="P:mitochondria-nucleus signaling pathway"/>
    <property type="evidence" value="ECO:0007669"/>
    <property type="project" value="TreeGrafter"/>
</dbReference>
<comment type="caution">
    <text evidence="3">The sequence shown here is derived from an EMBL/GenBank/DDBJ whole genome shotgun (WGS) entry which is preliminary data.</text>
</comment>
<feature type="compositionally biased region" description="Low complexity" evidence="1">
    <location>
        <begin position="694"/>
        <end position="711"/>
    </location>
</feature>
<sequence length="798" mass="83662">MLDNQPSPLLAIASDVLREVDNASSLWTLFSKCKGSLKDGERLENLSWRLWHRGMVVDRHRTCIHAQNDSINDGNSRSFSEADGWTIHAHPSPPQLSTTLTASRTLLANPSYSAVYRSPAPSLVSFPSPSASVIAFSESANGSSGGESDSGANSSDNQLGRLVSSSGGGTLSFPATSAPLVHIAETTCPSCRLKSTKSHIPSPITSPSPSPCPSSPTPSQTVAADQTSNDASPYPAPSTIAAGNDITHNGAGDNEINGDLRRPDAGRRHDISERDSGCDFKGNRKVAQRSIRSNAGIVSSTDNVGDAIVRTNGSTVATSKMPSPGFLVTDGPRRRILHTHRIPLTVGRMISDIILGDVTFPSALREQHPRDPIPSLSGSIQSPMLLNGKFCPPSQRQCPLPTPEHESVGLNLNVASSVSSALFLPTFTDLIIAPTQALCNKPPSEASCKPVSPTVAVTITPSPSPLPQHAPAPVSASHIFPSNLTTPNRSPTHSVPGTPQFHSPVASHPHTPTAFLRTSPRTPTTNPGSVNLALAPLVVVVNPTPQPTPHPTPPATPTLVSATVPSFVMAYGVGLGPDQTSNSANIQSSLPTPNAPASSSPRTSSIPTPNANAALDTDRTRTGSVLACMGTTASARGPLPAPDQRDELPPGKPPSSVSRQLSKPGLSVMVDKDRTLKPSDRRFFLLQSPERSPDSVVSPGPSSSADMACSDDSSKNANLGKPTVVVAPRVAQRGREPAMEVVDEVKVTVCKTWQSEDGDPGAVKERSLSRDFPPPSRAKNRSPGALTAGLRDWVLEVG</sequence>
<feature type="compositionally biased region" description="Low complexity" evidence="1">
    <location>
        <begin position="588"/>
        <end position="609"/>
    </location>
</feature>
<protein>
    <recommendedName>
        <fullName evidence="2">Nitrogen regulatory protein areA GATA-like domain-containing protein</fullName>
    </recommendedName>
</protein>
<name>A0A9P5ZSU1_PLEER</name>
<proteinExistence type="predicted"/>
<dbReference type="Pfam" id="PF08550">
    <property type="entry name" value="GATA_AreA"/>
    <property type="match status" value="1"/>
</dbReference>
<keyword evidence="4" id="KW-1185">Reference proteome</keyword>
<feature type="region of interest" description="Disordered" evidence="1">
    <location>
        <begin position="579"/>
        <end position="619"/>
    </location>
</feature>
<dbReference type="InterPro" id="IPR053043">
    <property type="entry name" value="Ras-cAMP_regulatory"/>
</dbReference>
<feature type="region of interest" description="Disordered" evidence="1">
    <location>
        <begin position="684"/>
        <end position="720"/>
    </location>
</feature>
<accession>A0A9P5ZSU1</accession>
<feature type="compositionally biased region" description="Low complexity" evidence="1">
    <location>
        <begin position="139"/>
        <end position="156"/>
    </location>
</feature>
<dbReference type="GO" id="GO:0005737">
    <property type="term" value="C:cytoplasm"/>
    <property type="evidence" value="ECO:0007669"/>
    <property type="project" value="TreeGrafter"/>
</dbReference>